<feature type="domain" description="Response regulatory" evidence="8">
    <location>
        <begin position="3"/>
        <end position="115"/>
    </location>
</feature>
<evidence type="ECO:0000256" key="7">
    <source>
        <dbReference type="PROSITE-ProRule" id="PRU01091"/>
    </source>
</evidence>
<evidence type="ECO:0000259" key="8">
    <source>
        <dbReference type="PROSITE" id="PS50110"/>
    </source>
</evidence>
<keyword evidence="3" id="KW-0805">Transcription regulation</keyword>
<dbReference type="PROSITE" id="PS50110">
    <property type="entry name" value="RESPONSE_REGULATORY"/>
    <property type="match status" value="1"/>
</dbReference>
<evidence type="ECO:0000259" key="9">
    <source>
        <dbReference type="PROSITE" id="PS51755"/>
    </source>
</evidence>
<dbReference type="SUPFAM" id="SSF52172">
    <property type="entry name" value="CheY-like"/>
    <property type="match status" value="1"/>
</dbReference>
<dbReference type="RefSeq" id="WP_212952363.1">
    <property type="nucleotide sequence ID" value="NZ_BORW01000039.1"/>
</dbReference>
<dbReference type="InterPro" id="IPR001867">
    <property type="entry name" value="OmpR/PhoB-type_DNA-bd"/>
</dbReference>
<keyword evidence="4 7" id="KW-0238">DNA-binding</keyword>
<dbReference type="Gene3D" id="1.10.10.10">
    <property type="entry name" value="Winged helix-like DNA-binding domain superfamily/Winged helix DNA-binding domain"/>
    <property type="match status" value="1"/>
</dbReference>
<reference evidence="10 11" key="1">
    <citation type="submission" date="2021-03" db="EMBL/GenBank/DDBJ databases">
        <title>Antimicrobial resistance genes in bacteria isolated from Japanese honey, and their potential for conferring macrolide and lincosamide resistance in the American foulbrood pathogen Paenibacillus larvae.</title>
        <authorList>
            <person name="Okamoto M."/>
            <person name="Kumagai M."/>
            <person name="Kanamori H."/>
            <person name="Takamatsu D."/>
        </authorList>
    </citation>
    <scope>NUCLEOTIDE SEQUENCE [LARGE SCALE GENOMIC DNA]</scope>
    <source>
        <strain evidence="10 11">J21TS3</strain>
    </source>
</reference>
<keyword evidence="11" id="KW-1185">Reference proteome</keyword>
<evidence type="ECO:0000256" key="5">
    <source>
        <dbReference type="ARBA" id="ARBA00023163"/>
    </source>
</evidence>
<evidence type="ECO:0000313" key="11">
    <source>
        <dbReference type="Proteomes" id="UP000680638"/>
    </source>
</evidence>
<keyword evidence="2" id="KW-0902">Two-component regulatory system</keyword>
<comment type="caution">
    <text evidence="10">The sequence shown here is derived from an EMBL/GenBank/DDBJ whole genome shotgun (WGS) entry which is preliminary data.</text>
</comment>
<protein>
    <submittedName>
        <fullName evidence="10">DNA-binding response regulator</fullName>
    </submittedName>
</protein>
<dbReference type="PANTHER" id="PTHR48111:SF40">
    <property type="entry name" value="PHOSPHATE REGULON TRANSCRIPTIONAL REGULATORY PROTEIN PHOB"/>
    <property type="match status" value="1"/>
</dbReference>
<organism evidence="10 11">
    <name type="scientific">Paenibacillus cookii</name>
    <dbReference type="NCBI Taxonomy" id="157839"/>
    <lineage>
        <taxon>Bacteria</taxon>
        <taxon>Bacillati</taxon>
        <taxon>Bacillota</taxon>
        <taxon>Bacilli</taxon>
        <taxon>Bacillales</taxon>
        <taxon>Paenibacillaceae</taxon>
        <taxon>Paenibacillus</taxon>
    </lineage>
</organism>
<dbReference type="InterPro" id="IPR016032">
    <property type="entry name" value="Sig_transdc_resp-reg_C-effctor"/>
</dbReference>
<dbReference type="Proteomes" id="UP000680638">
    <property type="component" value="Unassembled WGS sequence"/>
</dbReference>
<dbReference type="Gene3D" id="6.10.250.690">
    <property type="match status" value="1"/>
</dbReference>
<dbReference type="GO" id="GO:0003677">
    <property type="term" value="F:DNA binding"/>
    <property type="evidence" value="ECO:0007669"/>
    <property type="project" value="UniProtKB-KW"/>
</dbReference>
<accession>A0ABQ4M2W8</accession>
<dbReference type="PROSITE" id="PS51755">
    <property type="entry name" value="OMPR_PHOB"/>
    <property type="match status" value="1"/>
</dbReference>
<dbReference type="Pfam" id="PF00072">
    <property type="entry name" value="Response_reg"/>
    <property type="match status" value="1"/>
</dbReference>
<dbReference type="InterPro" id="IPR039420">
    <property type="entry name" value="WalR-like"/>
</dbReference>
<dbReference type="InterPro" id="IPR001789">
    <property type="entry name" value="Sig_transdc_resp-reg_receiver"/>
</dbReference>
<dbReference type="SMART" id="SM00448">
    <property type="entry name" value="REC"/>
    <property type="match status" value="1"/>
</dbReference>
<evidence type="ECO:0000256" key="4">
    <source>
        <dbReference type="ARBA" id="ARBA00023125"/>
    </source>
</evidence>
<feature type="domain" description="OmpR/PhoB-type" evidence="9">
    <location>
        <begin position="122"/>
        <end position="217"/>
    </location>
</feature>
<dbReference type="EMBL" id="BORW01000039">
    <property type="protein sequence ID" value="GIO69880.1"/>
    <property type="molecule type" value="Genomic_DNA"/>
</dbReference>
<evidence type="ECO:0000313" key="10">
    <source>
        <dbReference type="EMBL" id="GIO69880.1"/>
    </source>
</evidence>
<dbReference type="SMART" id="SM00862">
    <property type="entry name" value="Trans_reg_C"/>
    <property type="match status" value="1"/>
</dbReference>
<dbReference type="InterPro" id="IPR036388">
    <property type="entry name" value="WH-like_DNA-bd_sf"/>
</dbReference>
<dbReference type="InterPro" id="IPR011006">
    <property type="entry name" value="CheY-like_superfamily"/>
</dbReference>
<keyword evidence="5" id="KW-0804">Transcription</keyword>
<gene>
    <name evidence="10" type="primary">phoP_2</name>
    <name evidence="10" type="ORF">J21TS3_47010</name>
</gene>
<dbReference type="PANTHER" id="PTHR48111">
    <property type="entry name" value="REGULATOR OF RPOS"/>
    <property type="match status" value="1"/>
</dbReference>
<evidence type="ECO:0000256" key="2">
    <source>
        <dbReference type="ARBA" id="ARBA00023012"/>
    </source>
</evidence>
<keyword evidence="1 6" id="KW-0597">Phosphoprotein</keyword>
<proteinExistence type="predicted"/>
<name>A0ABQ4M2W8_9BACL</name>
<evidence type="ECO:0000256" key="1">
    <source>
        <dbReference type="ARBA" id="ARBA00022553"/>
    </source>
</evidence>
<evidence type="ECO:0000256" key="3">
    <source>
        <dbReference type="ARBA" id="ARBA00023015"/>
    </source>
</evidence>
<evidence type="ECO:0000256" key="6">
    <source>
        <dbReference type="PROSITE-ProRule" id="PRU00169"/>
    </source>
</evidence>
<feature type="DNA-binding region" description="OmpR/PhoB-type" evidence="7">
    <location>
        <begin position="122"/>
        <end position="217"/>
    </location>
</feature>
<dbReference type="Gene3D" id="3.40.50.2300">
    <property type="match status" value="1"/>
</dbReference>
<dbReference type="SUPFAM" id="SSF46894">
    <property type="entry name" value="C-terminal effector domain of the bipartite response regulators"/>
    <property type="match status" value="1"/>
</dbReference>
<feature type="modified residue" description="4-aspartylphosphate" evidence="6">
    <location>
        <position position="52"/>
    </location>
</feature>
<dbReference type="Pfam" id="PF00486">
    <property type="entry name" value="Trans_reg_C"/>
    <property type="match status" value="1"/>
</dbReference>
<dbReference type="CDD" id="cd17574">
    <property type="entry name" value="REC_OmpR"/>
    <property type="match status" value="1"/>
</dbReference>
<sequence>MATILVVEDEKPINDLITMNLKLVGHRFFKAFSGMEVPAILEREKIDLILLDVMLPGLDGFSLMRQIRNLNIPVIFITAKDSLADRIAGFELGADDYIIKPFEILELLARIHVVLRRSTKEQTAIIIDDVEIRPLERQVYKLGCAVELTVREFELLDVLLQNRNIALSREKLLELAWGYDYEGETRTVDVHIRQLRKKLGWEERIKTVFKLGYRLEMPGEP</sequence>
<dbReference type="CDD" id="cd00383">
    <property type="entry name" value="trans_reg_C"/>
    <property type="match status" value="1"/>
</dbReference>